<evidence type="ECO:0000256" key="2">
    <source>
        <dbReference type="ARBA" id="ARBA00022448"/>
    </source>
</evidence>
<dbReference type="Pfam" id="PF25539">
    <property type="entry name" value="Bestrophin_2"/>
    <property type="match status" value="1"/>
</dbReference>
<keyword evidence="7 9" id="KW-0472">Membrane</keyword>
<keyword evidence="6" id="KW-0406">Ion transport</keyword>
<dbReference type="EMBL" id="JAOYOD010000001">
    <property type="protein sequence ID" value="MCV9385983.1"/>
    <property type="molecule type" value="Genomic_DNA"/>
</dbReference>
<name>A0ABT3CQK3_9BACT</name>
<evidence type="ECO:0000256" key="6">
    <source>
        <dbReference type="ARBA" id="ARBA00023065"/>
    </source>
</evidence>
<dbReference type="Proteomes" id="UP001300692">
    <property type="component" value="Unassembled WGS sequence"/>
</dbReference>
<dbReference type="PANTHER" id="PTHR33281">
    <property type="entry name" value="UPF0187 PROTEIN YNEE"/>
    <property type="match status" value="1"/>
</dbReference>
<dbReference type="PANTHER" id="PTHR33281:SF19">
    <property type="entry name" value="VOLTAGE-DEPENDENT ANION CHANNEL-FORMING PROTEIN YNEE"/>
    <property type="match status" value="1"/>
</dbReference>
<evidence type="ECO:0000256" key="4">
    <source>
        <dbReference type="ARBA" id="ARBA00022692"/>
    </source>
</evidence>
<feature type="transmembrane region" description="Helical" evidence="9">
    <location>
        <begin position="229"/>
        <end position="246"/>
    </location>
</feature>
<accession>A0ABT3CQK3</accession>
<sequence>MIIKSRIPVSYLFNELKIPLLYVCLIASISGLLPFFFQSFLSDIPISIATTLGIAISILLSYMMNQSYERWWEARKIWGEIVNDSRTLVIQLKMYLNANTANIEALSYRQIAWNHCLGRHLRKTRSIEDLQKWFSEEEYKDIKEKGNIPLAILSLQSSTIAKLYHNNELDKFSQIQIEETIARLTASMGKCERIKNTIFPPIYRYGLHSSIYLFVIFLSLSVAFKLQHFALEFSILVIVSIVFFFLEKAAFRMQDPFENIPTDTPVTFIAEKIESDILEMLGKENNASPQTSSRQFYVL</sequence>
<gene>
    <name evidence="10" type="ORF">N7U62_04875</name>
</gene>
<evidence type="ECO:0000256" key="5">
    <source>
        <dbReference type="ARBA" id="ARBA00022989"/>
    </source>
</evidence>
<feature type="transmembrane region" description="Helical" evidence="9">
    <location>
        <begin position="20"/>
        <end position="38"/>
    </location>
</feature>
<evidence type="ECO:0008006" key="12">
    <source>
        <dbReference type="Google" id="ProtNLM"/>
    </source>
</evidence>
<keyword evidence="2" id="KW-0813">Transport</keyword>
<reference evidence="10 11" key="1">
    <citation type="submission" date="2022-10" db="EMBL/GenBank/DDBJ databases">
        <title>Comparative genomics and taxonomic characterization of three novel marine species of genus Reichenbachiella exhibiting antioxidant and polysaccharide degradation activities.</title>
        <authorList>
            <person name="Muhammad N."/>
            <person name="Lee Y.-J."/>
            <person name="Ko J."/>
            <person name="Kim S.-G."/>
        </authorList>
    </citation>
    <scope>NUCLEOTIDE SEQUENCE [LARGE SCALE GENOMIC DNA]</scope>
    <source>
        <strain evidence="10 11">ABR2-5</strain>
    </source>
</reference>
<protein>
    <recommendedName>
        <fullName evidence="12">Bestrophin, RFP-TM, chloride channel</fullName>
    </recommendedName>
</protein>
<comment type="similarity">
    <text evidence="8">Belongs to the anion channel-forming bestrophin (TC 1.A.46) family.</text>
</comment>
<evidence type="ECO:0000256" key="7">
    <source>
        <dbReference type="ARBA" id="ARBA00023136"/>
    </source>
</evidence>
<evidence type="ECO:0000256" key="1">
    <source>
        <dbReference type="ARBA" id="ARBA00004651"/>
    </source>
</evidence>
<keyword evidence="3" id="KW-1003">Cell membrane</keyword>
<dbReference type="RefSeq" id="WP_264136768.1">
    <property type="nucleotide sequence ID" value="NZ_JAOYOD010000001.1"/>
</dbReference>
<evidence type="ECO:0000256" key="3">
    <source>
        <dbReference type="ARBA" id="ARBA00022475"/>
    </source>
</evidence>
<proteinExistence type="inferred from homology"/>
<comment type="caution">
    <text evidence="10">The sequence shown here is derived from an EMBL/GenBank/DDBJ whole genome shotgun (WGS) entry which is preliminary data.</text>
</comment>
<keyword evidence="4 9" id="KW-0812">Transmembrane</keyword>
<comment type="subcellular location">
    <subcellularLocation>
        <location evidence="1">Cell membrane</location>
        <topology evidence="1">Multi-pass membrane protein</topology>
    </subcellularLocation>
</comment>
<dbReference type="InterPro" id="IPR044669">
    <property type="entry name" value="YneE/VCCN1/2-like"/>
</dbReference>
<evidence type="ECO:0000313" key="10">
    <source>
        <dbReference type="EMBL" id="MCV9385983.1"/>
    </source>
</evidence>
<organism evidence="10 11">
    <name type="scientific">Reichenbachiella ulvae</name>
    <dbReference type="NCBI Taxonomy" id="2980104"/>
    <lineage>
        <taxon>Bacteria</taxon>
        <taxon>Pseudomonadati</taxon>
        <taxon>Bacteroidota</taxon>
        <taxon>Cytophagia</taxon>
        <taxon>Cytophagales</taxon>
        <taxon>Reichenbachiellaceae</taxon>
        <taxon>Reichenbachiella</taxon>
    </lineage>
</organism>
<feature type="transmembrane region" description="Helical" evidence="9">
    <location>
        <begin position="44"/>
        <end position="63"/>
    </location>
</feature>
<evidence type="ECO:0000256" key="8">
    <source>
        <dbReference type="ARBA" id="ARBA00034708"/>
    </source>
</evidence>
<feature type="transmembrane region" description="Helical" evidence="9">
    <location>
        <begin position="202"/>
        <end position="223"/>
    </location>
</feature>
<keyword evidence="11" id="KW-1185">Reference proteome</keyword>
<evidence type="ECO:0000313" key="11">
    <source>
        <dbReference type="Proteomes" id="UP001300692"/>
    </source>
</evidence>
<keyword evidence="5 9" id="KW-1133">Transmembrane helix</keyword>
<evidence type="ECO:0000256" key="9">
    <source>
        <dbReference type="SAM" id="Phobius"/>
    </source>
</evidence>